<dbReference type="NCBIfam" id="TIGR04225">
    <property type="entry name" value="CshA_fibril_rpt"/>
    <property type="match status" value="2"/>
</dbReference>
<proteinExistence type="predicted"/>
<dbReference type="Pfam" id="PF19076">
    <property type="entry name" value="CshA_repeat"/>
    <property type="match status" value="2"/>
</dbReference>
<gene>
    <name evidence="3" type="ORF">FDK13_33855</name>
</gene>
<sequence length="342" mass="36129">SVTIPGEGTYVVNTTTGDITFTPVATFTGTATPVNYTEKDVNGVISNPAPITVTVTATPPVAKTDIGTSTNGNPAIVTVLTNDTPGSAPIDPTTVKLIDPNTGIPSTSITIPNEGTYTVDPITGDVTFTPDPLVTVPITSTITYTVTDVNGLISNPATITINATPLPVTLTSFNVTKEGQVARLNWATTAETNSDFFEIQHSVTGKDWHMIGKVSSHGDSKVENKYSFTDSSPVKGSENLYRLKMVDRDATFAYSRIQSVKFDGNAADLSVYPNPATDKLLIRDFGQVSKVTIYNPNGGIVHQSAATTTGEINVSNLPGGMYLVKIVRTNGVVSSQKIVIVK</sequence>
<dbReference type="AlphaFoldDB" id="A0A4V6Y1S7"/>
<evidence type="ECO:0000259" key="1">
    <source>
        <dbReference type="Pfam" id="PF18962"/>
    </source>
</evidence>
<dbReference type="Proteomes" id="UP000304900">
    <property type="component" value="Unassembled WGS sequence"/>
</dbReference>
<dbReference type="InterPro" id="IPR026395">
    <property type="entry name" value="CshA_fibril"/>
</dbReference>
<evidence type="ECO:0000259" key="2">
    <source>
        <dbReference type="Pfam" id="PF19076"/>
    </source>
</evidence>
<dbReference type="RefSeq" id="WP_137344446.1">
    <property type="nucleotide sequence ID" value="NZ_SZVO01000030.1"/>
</dbReference>
<comment type="caution">
    <text evidence="3">The sequence shown here is derived from an EMBL/GenBank/DDBJ whole genome shotgun (WGS) entry which is preliminary data.</text>
</comment>
<dbReference type="NCBIfam" id="TIGR04183">
    <property type="entry name" value="Por_Secre_tail"/>
    <property type="match status" value="1"/>
</dbReference>
<protein>
    <submittedName>
        <fullName evidence="3">T9SS type A sorting domain-containing protein</fullName>
    </submittedName>
</protein>
<reference evidence="3 4" key="1">
    <citation type="submission" date="2019-05" db="EMBL/GenBank/DDBJ databases">
        <title>Dyadobacter AR-3-8 sp. nov., isolated from arctic soil.</title>
        <authorList>
            <person name="Chaudhary D.K."/>
        </authorList>
    </citation>
    <scope>NUCLEOTIDE SEQUENCE [LARGE SCALE GENOMIC DNA]</scope>
    <source>
        <strain evidence="3 4">AR-3-8</strain>
    </source>
</reference>
<dbReference type="EMBL" id="SZVO01000030">
    <property type="protein sequence ID" value="TKT85503.1"/>
    <property type="molecule type" value="Genomic_DNA"/>
</dbReference>
<dbReference type="Pfam" id="PF18962">
    <property type="entry name" value="Por_Secre_tail"/>
    <property type="match status" value="1"/>
</dbReference>
<feature type="domain" description="CshA" evidence="2">
    <location>
        <begin position="2"/>
        <end position="45"/>
    </location>
</feature>
<feature type="domain" description="Secretion system C-terminal sorting" evidence="1">
    <location>
        <begin position="271"/>
        <end position="340"/>
    </location>
</feature>
<organism evidence="3 4">
    <name type="scientific">Dyadobacter frigoris</name>
    <dbReference type="NCBI Taxonomy" id="2576211"/>
    <lineage>
        <taxon>Bacteria</taxon>
        <taxon>Pseudomonadati</taxon>
        <taxon>Bacteroidota</taxon>
        <taxon>Cytophagia</taxon>
        <taxon>Cytophagales</taxon>
        <taxon>Spirosomataceae</taxon>
        <taxon>Dyadobacter</taxon>
    </lineage>
</organism>
<accession>A0A4V6Y1S7</accession>
<dbReference type="OrthoDB" id="1490051at2"/>
<feature type="non-terminal residue" evidence="3">
    <location>
        <position position="1"/>
    </location>
</feature>
<evidence type="ECO:0000313" key="3">
    <source>
        <dbReference type="EMBL" id="TKT85503.1"/>
    </source>
</evidence>
<evidence type="ECO:0000313" key="4">
    <source>
        <dbReference type="Proteomes" id="UP000304900"/>
    </source>
</evidence>
<feature type="domain" description="CshA" evidence="2">
    <location>
        <begin position="60"/>
        <end position="152"/>
    </location>
</feature>
<keyword evidence="4" id="KW-1185">Reference proteome</keyword>
<dbReference type="InterPro" id="IPR026444">
    <property type="entry name" value="Secre_tail"/>
</dbReference>
<name>A0A4V6Y1S7_9BACT</name>